<dbReference type="GO" id="GO:0016020">
    <property type="term" value="C:membrane"/>
    <property type="evidence" value="ECO:0007669"/>
    <property type="project" value="UniProtKB-SubCell"/>
</dbReference>
<feature type="region of interest" description="Disordered" evidence="7">
    <location>
        <begin position="1"/>
        <end position="127"/>
    </location>
</feature>
<dbReference type="AlphaFoldDB" id="A0AAN6UZ57"/>
<feature type="transmembrane region" description="Helical" evidence="8">
    <location>
        <begin position="540"/>
        <end position="566"/>
    </location>
</feature>
<dbReference type="PANTHER" id="PTHR43341:SF1">
    <property type="entry name" value="GENERAL AMINO-ACID PERMEASE GAP1"/>
    <property type="match status" value="1"/>
</dbReference>
<feature type="compositionally biased region" description="Low complexity" evidence="7">
    <location>
        <begin position="20"/>
        <end position="32"/>
    </location>
</feature>
<evidence type="ECO:0000259" key="9">
    <source>
        <dbReference type="Pfam" id="PF00324"/>
    </source>
</evidence>
<keyword evidence="3 8" id="KW-0812">Transmembrane</keyword>
<feature type="transmembrane region" description="Helical" evidence="8">
    <location>
        <begin position="515"/>
        <end position="534"/>
    </location>
</feature>
<proteinExistence type="predicted"/>
<feature type="transmembrane region" description="Helical" evidence="8">
    <location>
        <begin position="300"/>
        <end position="318"/>
    </location>
</feature>
<evidence type="ECO:0000256" key="3">
    <source>
        <dbReference type="ARBA" id="ARBA00022692"/>
    </source>
</evidence>
<dbReference type="InterPro" id="IPR004841">
    <property type="entry name" value="AA-permease/SLC12A_dom"/>
</dbReference>
<protein>
    <submittedName>
        <fullName evidence="10">Amino-acid permease</fullName>
    </submittedName>
</protein>
<dbReference type="PANTHER" id="PTHR43341">
    <property type="entry name" value="AMINO ACID PERMEASE"/>
    <property type="match status" value="1"/>
</dbReference>
<keyword evidence="6 8" id="KW-0472">Membrane</keyword>
<feature type="transmembrane region" description="Helical" evidence="8">
    <location>
        <begin position="587"/>
        <end position="611"/>
    </location>
</feature>
<dbReference type="GeneID" id="87817994"/>
<evidence type="ECO:0000256" key="5">
    <source>
        <dbReference type="ARBA" id="ARBA00022989"/>
    </source>
</evidence>
<evidence type="ECO:0000313" key="10">
    <source>
        <dbReference type="EMBL" id="KAK4141902.1"/>
    </source>
</evidence>
<feature type="compositionally biased region" description="Basic and acidic residues" evidence="7">
    <location>
        <begin position="624"/>
        <end position="638"/>
    </location>
</feature>
<organism evidence="10 11">
    <name type="scientific">Dichotomopilus funicola</name>
    <dbReference type="NCBI Taxonomy" id="1934379"/>
    <lineage>
        <taxon>Eukaryota</taxon>
        <taxon>Fungi</taxon>
        <taxon>Dikarya</taxon>
        <taxon>Ascomycota</taxon>
        <taxon>Pezizomycotina</taxon>
        <taxon>Sordariomycetes</taxon>
        <taxon>Sordariomycetidae</taxon>
        <taxon>Sordariales</taxon>
        <taxon>Chaetomiaceae</taxon>
        <taxon>Dichotomopilus</taxon>
    </lineage>
</organism>
<feature type="transmembrane region" description="Helical" evidence="8">
    <location>
        <begin position="222"/>
        <end position="249"/>
    </location>
</feature>
<dbReference type="RefSeq" id="XP_062635273.1">
    <property type="nucleotide sequence ID" value="XM_062781381.1"/>
</dbReference>
<dbReference type="PROSITE" id="PS00218">
    <property type="entry name" value="AMINO_ACID_PERMEASE_1"/>
    <property type="match status" value="1"/>
</dbReference>
<evidence type="ECO:0000256" key="4">
    <source>
        <dbReference type="ARBA" id="ARBA00022970"/>
    </source>
</evidence>
<sequence>MPQDDIEMNRLGRRPRSITPSASMPSQASQASLPDSELPAWFHARTPRALEIRPDGTASPGLGSGEGDGSRSSSGRMRARMDRLIDSFRREDGSRLEGYGFDDEEHQLPDHQHHDSSHRPYRPPPPPDPYVYQDTYTDTDAGTQNHPEETLDENGHPIRVRKHALGRYYDLREANARAARTLLARELKGRHLQMIAISGSIGTGLFVASGKALSQGGPASLLLAYCIVGSMLWCTMQALGEMAVVFPVAGSFSMFSTRFLDPSWGFAMGWNYFLQMTVAFPLEVIAGSMTIGYWNPGLEKSIFVTVFLVVIVAINLMGVKGYGEAEFIFAIVKVTAVVGFILFGIVINIGGTPTSGYIGGTYWHSPGAFHNGFKGLCAVFVAAAFAFAGTELVGLAAAETANPRKSLPTAIKQVFWRISLFYIVSLALIGLLVPYTEPRLLGATSIADASASPFVIAIESAGTTVLPSIMNGVILVAVISVGNSSVFGASRTLAALAEQGHAPRIFRYIDRRGRPLLAILAVSAVGLLAFLAHYEDNDDIFDWLMAISGLSTMFTWASTCLAHIRLRKAWTARGRSTTEDMAFTAQAGVWGSWVGFVCNVVFLLAQLWVAIAPLPRVHIPGHGPGDHHDHGPGGHEHWNGNGLGHGHGGASTWRARNFFIKCLALPVVIVFYLGHKLWYRTGYVRVADMDIDTGRRDFGRLGVIKAQEAEERRTWPRWKRLYRMVC</sequence>
<feature type="region of interest" description="Disordered" evidence="7">
    <location>
        <begin position="622"/>
        <end position="641"/>
    </location>
</feature>
<dbReference type="Pfam" id="PF00324">
    <property type="entry name" value="AA_permease"/>
    <property type="match status" value="1"/>
</dbReference>
<feature type="transmembrane region" description="Helical" evidence="8">
    <location>
        <begin position="330"/>
        <end position="351"/>
    </location>
</feature>
<feature type="compositionally biased region" description="Basic and acidic residues" evidence="7">
    <location>
        <begin position="106"/>
        <end position="118"/>
    </location>
</feature>
<keyword evidence="2" id="KW-0813">Transport</keyword>
<dbReference type="EMBL" id="MU853604">
    <property type="protein sequence ID" value="KAK4141902.1"/>
    <property type="molecule type" value="Genomic_DNA"/>
</dbReference>
<feature type="compositionally biased region" description="Basic and acidic residues" evidence="7">
    <location>
        <begin position="79"/>
        <end position="95"/>
    </location>
</feature>
<evidence type="ECO:0000256" key="1">
    <source>
        <dbReference type="ARBA" id="ARBA00004141"/>
    </source>
</evidence>
<accession>A0AAN6UZ57</accession>
<keyword evidence="5 8" id="KW-1133">Transmembrane helix</keyword>
<keyword evidence="11" id="KW-1185">Reference proteome</keyword>
<dbReference type="FunFam" id="1.20.1740.10:FF:000017">
    <property type="entry name" value="Amino acid permease"/>
    <property type="match status" value="1"/>
</dbReference>
<gene>
    <name evidence="10" type="ORF">C8A04DRAFT_30454</name>
</gene>
<keyword evidence="4" id="KW-0029">Amino-acid transport</keyword>
<feature type="domain" description="Amino acid permease/ SLC12A" evidence="9">
    <location>
        <begin position="191"/>
        <end position="682"/>
    </location>
</feature>
<feature type="transmembrane region" description="Helical" evidence="8">
    <location>
        <begin position="371"/>
        <end position="393"/>
    </location>
</feature>
<dbReference type="Gene3D" id="1.20.1740.10">
    <property type="entry name" value="Amino acid/polyamine transporter I"/>
    <property type="match status" value="1"/>
</dbReference>
<dbReference type="Proteomes" id="UP001302676">
    <property type="component" value="Unassembled WGS sequence"/>
</dbReference>
<reference evidence="10" key="2">
    <citation type="submission" date="2023-05" db="EMBL/GenBank/DDBJ databases">
        <authorList>
            <consortium name="Lawrence Berkeley National Laboratory"/>
            <person name="Steindorff A."/>
            <person name="Hensen N."/>
            <person name="Bonometti L."/>
            <person name="Westerberg I."/>
            <person name="Brannstrom I.O."/>
            <person name="Guillou S."/>
            <person name="Cros-Aarteil S."/>
            <person name="Calhoun S."/>
            <person name="Haridas S."/>
            <person name="Kuo A."/>
            <person name="Mondo S."/>
            <person name="Pangilinan J."/>
            <person name="Riley R."/>
            <person name="Labutti K."/>
            <person name="Andreopoulos B."/>
            <person name="Lipzen A."/>
            <person name="Chen C."/>
            <person name="Yanf M."/>
            <person name="Daum C."/>
            <person name="Ng V."/>
            <person name="Clum A."/>
            <person name="Ohm R."/>
            <person name="Martin F."/>
            <person name="Silar P."/>
            <person name="Natvig D."/>
            <person name="Lalanne C."/>
            <person name="Gautier V."/>
            <person name="Ament-Velasquez S.L."/>
            <person name="Kruys A."/>
            <person name="Hutchinson M.I."/>
            <person name="Powell A.J."/>
            <person name="Barry K."/>
            <person name="Miller A.N."/>
            <person name="Grigoriev I.V."/>
            <person name="Debuchy R."/>
            <person name="Gladieux P."/>
            <person name="Thoren M.H."/>
            <person name="Johannesson H."/>
        </authorList>
    </citation>
    <scope>NUCLEOTIDE SEQUENCE</scope>
    <source>
        <strain evidence="10">CBS 141.50</strain>
    </source>
</reference>
<reference evidence="10" key="1">
    <citation type="journal article" date="2023" name="Mol. Phylogenet. Evol.">
        <title>Genome-scale phylogeny and comparative genomics of the fungal order Sordariales.</title>
        <authorList>
            <person name="Hensen N."/>
            <person name="Bonometti L."/>
            <person name="Westerberg I."/>
            <person name="Brannstrom I.O."/>
            <person name="Guillou S."/>
            <person name="Cros-Aarteil S."/>
            <person name="Calhoun S."/>
            <person name="Haridas S."/>
            <person name="Kuo A."/>
            <person name="Mondo S."/>
            <person name="Pangilinan J."/>
            <person name="Riley R."/>
            <person name="LaButti K."/>
            <person name="Andreopoulos B."/>
            <person name="Lipzen A."/>
            <person name="Chen C."/>
            <person name="Yan M."/>
            <person name="Daum C."/>
            <person name="Ng V."/>
            <person name="Clum A."/>
            <person name="Steindorff A."/>
            <person name="Ohm R.A."/>
            <person name="Martin F."/>
            <person name="Silar P."/>
            <person name="Natvig D.O."/>
            <person name="Lalanne C."/>
            <person name="Gautier V."/>
            <person name="Ament-Velasquez S.L."/>
            <person name="Kruys A."/>
            <person name="Hutchinson M.I."/>
            <person name="Powell A.J."/>
            <person name="Barry K."/>
            <person name="Miller A.N."/>
            <person name="Grigoriev I.V."/>
            <person name="Debuchy R."/>
            <person name="Gladieux P."/>
            <person name="Hiltunen Thoren M."/>
            <person name="Johannesson H."/>
        </authorList>
    </citation>
    <scope>NUCLEOTIDE SEQUENCE</scope>
    <source>
        <strain evidence="10">CBS 141.50</strain>
    </source>
</reference>
<evidence type="ECO:0000256" key="6">
    <source>
        <dbReference type="ARBA" id="ARBA00023136"/>
    </source>
</evidence>
<dbReference type="GO" id="GO:0015171">
    <property type="term" value="F:amino acid transmembrane transporter activity"/>
    <property type="evidence" value="ECO:0007669"/>
    <property type="project" value="TreeGrafter"/>
</dbReference>
<feature type="transmembrane region" description="Helical" evidence="8">
    <location>
        <begin position="192"/>
        <end position="210"/>
    </location>
</feature>
<evidence type="ECO:0000256" key="2">
    <source>
        <dbReference type="ARBA" id="ARBA00022448"/>
    </source>
</evidence>
<evidence type="ECO:0000256" key="8">
    <source>
        <dbReference type="SAM" id="Phobius"/>
    </source>
</evidence>
<comment type="subcellular location">
    <subcellularLocation>
        <location evidence="1">Membrane</location>
        <topology evidence="1">Multi-pass membrane protein</topology>
    </subcellularLocation>
</comment>
<dbReference type="InterPro" id="IPR050524">
    <property type="entry name" value="APC_YAT"/>
</dbReference>
<feature type="transmembrane region" description="Helical" evidence="8">
    <location>
        <begin position="473"/>
        <end position="494"/>
    </location>
</feature>
<evidence type="ECO:0000256" key="7">
    <source>
        <dbReference type="SAM" id="MobiDB-lite"/>
    </source>
</evidence>
<dbReference type="InterPro" id="IPR004840">
    <property type="entry name" value="Amino_acid_permease_CS"/>
</dbReference>
<evidence type="ECO:0000313" key="11">
    <source>
        <dbReference type="Proteomes" id="UP001302676"/>
    </source>
</evidence>
<feature type="transmembrane region" description="Helical" evidence="8">
    <location>
        <begin position="414"/>
        <end position="435"/>
    </location>
</feature>
<feature type="transmembrane region" description="Helical" evidence="8">
    <location>
        <begin position="270"/>
        <end position="294"/>
    </location>
</feature>
<comment type="caution">
    <text evidence="10">The sequence shown here is derived from an EMBL/GenBank/DDBJ whole genome shotgun (WGS) entry which is preliminary data.</text>
</comment>
<name>A0AAN6UZ57_9PEZI</name>
<feature type="transmembrane region" description="Helical" evidence="8">
    <location>
        <begin position="658"/>
        <end position="675"/>
    </location>
</feature>